<gene>
    <name evidence="5" type="ORF">ACFO3J_00610</name>
</gene>
<reference evidence="6" key="1">
    <citation type="journal article" date="2019" name="Int. J. Syst. Evol. Microbiol.">
        <title>The Global Catalogue of Microorganisms (GCM) 10K type strain sequencing project: providing services to taxonomists for standard genome sequencing and annotation.</title>
        <authorList>
            <consortium name="The Broad Institute Genomics Platform"/>
            <consortium name="The Broad Institute Genome Sequencing Center for Infectious Disease"/>
            <person name="Wu L."/>
            <person name="Ma J."/>
        </authorList>
    </citation>
    <scope>NUCLEOTIDE SEQUENCE [LARGE SCALE GENOMIC DNA]</scope>
    <source>
        <strain evidence="6">CGMCC 4.7237</strain>
    </source>
</reference>
<dbReference type="InterPro" id="IPR015422">
    <property type="entry name" value="PyrdxlP-dep_Trfase_small"/>
</dbReference>
<dbReference type="InterPro" id="IPR049704">
    <property type="entry name" value="Aminotrans_3_PPA_site"/>
</dbReference>
<accession>A0ABV8HGL7</accession>
<organism evidence="5 6">
    <name type="scientific">Streptomyces polygonati</name>
    <dbReference type="NCBI Taxonomy" id="1617087"/>
    <lineage>
        <taxon>Bacteria</taxon>
        <taxon>Bacillati</taxon>
        <taxon>Actinomycetota</taxon>
        <taxon>Actinomycetes</taxon>
        <taxon>Kitasatosporales</taxon>
        <taxon>Streptomycetaceae</taxon>
        <taxon>Streptomyces</taxon>
    </lineage>
</organism>
<comment type="similarity">
    <text evidence="1 3">Belongs to the class-III pyridoxal-phosphate-dependent aminotransferase family.</text>
</comment>
<dbReference type="RefSeq" id="WP_386424689.1">
    <property type="nucleotide sequence ID" value="NZ_JBHSBB010000001.1"/>
</dbReference>
<dbReference type="SUPFAM" id="SSF53383">
    <property type="entry name" value="PLP-dependent transferases"/>
    <property type="match status" value="1"/>
</dbReference>
<feature type="region of interest" description="Disordered" evidence="4">
    <location>
        <begin position="1"/>
        <end position="52"/>
    </location>
</feature>
<dbReference type="Pfam" id="PF00202">
    <property type="entry name" value="Aminotran_3"/>
    <property type="match status" value="1"/>
</dbReference>
<evidence type="ECO:0000313" key="5">
    <source>
        <dbReference type="EMBL" id="MFC4029965.1"/>
    </source>
</evidence>
<dbReference type="EMBL" id="JBHSBB010000001">
    <property type="protein sequence ID" value="MFC4029965.1"/>
    <property type="molecule type" value="Genomic_DNA"/>
</dbReference>
<feature type="compositionally biased region" description="Low complexity" evidence="4">
    <location>
        <begin position="1"/>
        <end position="30"/>
    </location>
</feature>
<keyword evidence="6" id="KW-1185">Reference proteome</keyword>
<name>A0ABV8HGL7_9ACTN</name>
<evidence type="ECO:0000313" key="6">
    <source>
        <dbReference type="Proteomes" id="UP001595765"/>
    </source>
</evidence>
<keyword evidence="5" id="KW-0032">Aminotransferase</keyword>
<proteinExistence type="inferred from homology"/>
<dbReference type="InterPro" id="IPR015424">
    <property type="entry name" value="PyrdxlP-dep_Trfase"/>
</dbReference>
<comment type="caution">
    <text evidence="5">The sequence shown here is derived from an EMBL/GenBank/DDBJ whole genome shotgun (WGS) entry which is preliminary data.</text>
</comment>
<evidence type="ECO:0000256" key="4">
    <source>
        <dbReference type="SAM" id="MobiDB-lite"/>
    </source>
</evidence>
<evidence type="ECO:0000256" key="3">
    <source>
        <dbReference type="RuleBase" id="RU003560"/>
    </source>
</evidence>
<dbReference type="PANTHER" id="PTHR43094">
    <property type="entry name" value="AMINOTRANSFERASE"/>
    <property type="match status" value="1"/>
</dbReference>
<dbReference type="CDD" id="cd00610">
    <property type="entry name" value="OAT_like"/>
    <property type="match status" value="1"/>
</dbReference>
<dbReference type="PROSITE" id="PS00600">
    <property type="entry name" value="AA_TRANSFER_CLASS_3"/>
    <property type="match status" value="1"/>
</dbReference>
<dbReference type="InterPro" id="IPR015421">
    <property type="entry name" value="PyrdxlP-dep_Trfase_major"/>
</dbReference>
<keyword evidence="2 3" id="KW-0663">Pyridoxal phosphate</keyword>
<dbReference type="Proteomes" id="UP001595765">
    <property type="component" value="Unassembled WGS sequence"/>
</dbReference>
<keyword evidence="5" id="KW-0808">Transferase</keyword>
<dbReference type="NCBIfam" id="NF004718">
    <property type="entry name" value="PRK06062.1"/>
    <property type="match status" value="1"/>
</dbReference>
<dbReference type="GO" id="GO:0008483">
    <property type="term" value="F:transaminase activity"/>
    <property type="evidence" value="ECO:0007669"/>
    <property type="project" value="UniProtKB-KW"/>
</dbReference>
<evidence type="ECO:0000256" key="1">
    <source>
        <dbReference type="ARBA" id="ARBA00008954"/>
    </source>
</evidence>
<dbReference type="PANTHER" id="PTHR43094:SF1">
    <property type="entry name" value="AMINOTRANSFERASE CLASS-III"/>
    <property type="match status" value="1"/>
</dbReference>
<sequence>MEFSVVEPTVTENITENITETRTGTRTAPGGDPGIPPAARPGRPDPKPDPERAAAIRRRDRAHVFHAWAAQKHIDPLPVAGGAGSYFWDYEGNSYLDFSSQFVNLNIGHAHPRVVAAVRDQAERLCTIAPHFTTEPRAEAARLIAGLAPGDLNRVFFTNGGTEANEHAVRMARTATGRPKILSAYRSYHGATATALNLTGDPRRWSADSGSAGVTHFFGPYPYRSAFHADSPEQECERALAHLDLTIRMEGPATIAAVLLETVIGTGGVLVPPDGYLAGVRRICDEYGILMITDEVMVGFGRTGEWFAVGHWDVVPDLLTFAKGVNSGYVPLGGVVVSDRVAAVFDHRPYPGGLTYSGHPLGCAAAVATIGAMRDEGMVEHAAWLGEQVLGPGLRDIAARHPAVGEVRGLGVFWALELVKDRGTREMLVPYAASPAESTPVTEVMAACRKAGLWPFANYNRIHVVPPCNLSAAEAAEGLAILDGALTAADAYTTEGAS</sequence>
<dbReference type="Gene3D" id="3.90.1150.10">
    <property type="entry name" value="Aspartate Aminotransferase, domain 1"/>
    <property type="match status" value="1"/>
</dbReference>
<feature type="compositionally biased region" description="Basic and acidic residues" evidence="4">
    <location>
        <begin position="42"/>
        <end position="52"/>
    </location>
</feature>
<protein>
    <submittedName>
        <fullName evidence="5">Aspartate aminotransferase family protein</fullName>
    </submittedName>
</protein>
<dbReference type="Gene3D" id="3.40.640.10">
    <property type="entry name" value="Type I PLP-dependent aspartate aminotransferase-like (Major domain)"/>
    <property type="match status" value="1"/>
</dbReference>
<dbReference type="InterPro" id="IPR005814">
    <property type="entry name" value="Aminotrans_3"/>
</dbReference>
<evidence type="ECO:0000256" key="2">
    <source>
        <dbReference type="ARBA" id="ARBA00022898"/>
    </source>
</evidence>